<proteinExistence type="predicted"/>
<organism evidence="1 2">
    <name type="scientific">Dinothrombium tinctorium</name>
    <dbReference type="NCBI Taxonomy" id="1965070"/>
    <lineage>
        <taxon>Eukaryota</taxon>
        <taxon>Metazoa</taxon>
        <taxon>Ecdysozoa</taxon>
        <taxon>Arthropoda</taxon>
        <taxon>Chelicerata</taxon>
        <taxon>Arachnida</taxon>
        <taxon>Acari</taxon>
        <taxon>Acariformes</taxon>
        <taxon>Trombidiformes</taxon>
        <taxon>Prostigmata</taxon>
        <taxon>Anystina</taxon>
        <taxon>Parasitengona</taxon>
        <taxon>Trombidioidea</taxon>
        <taxon>Trombidiidae</taxon>
        <taxon>Dinothrombium</taxon>
    </lineage>
</organism>
<reference evidence="1 2" key="1">
    <citation type="journal article" date="2018" name="Gigascience">
        <title>Genomes of trombidid mites reveal novel predicted allergens and laterally-transferred genes associated with secondary metabolism.</title>
        <authorList>
            <person name="Dong X."/>
            <person name="Chaisiri K."/>
            <person name="Xia D."/>
            <person name="Armstrong S.D."/>
            <person name="Fang Y."/>
            <person name="Donnelly M.J."/>
            <person name="Kadowaki T."/>
            <person name="McGarry J.W."/>
            <person name="Darby A.C."/>
            <person name="Makepeace B.L."/>
        </authorList>
    </citation>
    <scope>NUCLEOTIDE SEQUENCE [LARGE SCALE GENOMIC DNA]</scope>
    <source>
        <strain evidence="1">UoL-WK</strain>
    </source>
</reference>
<dbReference type="OrthoDB" id="6510383at2759"/>
<evidence type="ECO:0000313" key="2">
    <source>
        <dbReference type="Proteomes" id="UP000285301"/>
    </source>
</evidence>
<evidence type="ECO:0000313" key="1">
    <source>
        <dbReference type="EMBL" id="RWS08514.1"/>
    </source>
</evidence>
<protein>
    <submittedName>
        <fullName evidence="1">Uncharacterized protein</fullName>
    </submittedName>
</protein>
<dbReference type="AlphaFoldDB" id="A0A3S3S047"/>
<accession>A0A3S3S047</accession>
<sequence>MEAVNKAIGGRFVKALITEAIAYIATPLFMPLAIGRALKPPPGLGPEASVIYRFGRYLRNFVPINNANKEETQLKNNFLELLTKHRRNALLTMKQYREAERRNKLIKEKKLSNEV</sequence>
<keyword evidence="2" id="KW-1185">Reference proteome</keyword>
<name>A0A3S3S047_9ACAR</name>
<dbReference type="EMBL" id="NCKU01002935">
    <property type="protein sequence ID" value="RWS08514.1"/>
    <property type="molecule type" value="Genomic_DNA"/>
</dbReference>
<comment type="caution">
    <text evidence="1">The sequence shown here is derived from an EMBL/GenBank/DDBJ whole genome shotgun (WGS) entry which is preliminary data.</text>
</comment>
<gene>
    <name evidence="1" type="ORF">B4U79_03804</name>
</gene>
<dbReference type="Proteomes" id="UP000285301">
    <property type="component" value="Unassembled WGS sequence"/>
</dbReference>